<organism evidence="3 4">
    <name type="scientific">Diversispora epigaea</name>
    <dbReference type="NCBI Taxonomy" id="1348612"/>
    <lineage>
        <taxon>Eukaryota</taxon>
        <taxon>Fungi</taxon>
        <taxon>Fungi incertae sedis</taxon>
        <taxon>Mucoromycota</taxon>
        <taxon>Glomeromycotina</taxon>
        <taxon>Glomeromycetes</taxon>
        <taxon>Diversisporales</taxon>
        <taxon>Diversisporaceae</taxon>
        <taxon>Diversispora</taxon>
    </lineage>
</organism>
<evidence type="ECO:0000313" key="3">
    <source>
        <dbReference type="EMBL" id="RHZ72313.1"/>
    </source>
</evidence>
<evidence type="ECO:0000313" key="4">
    <source>
        <dbReference type="Proteomes" id="UP000266861"/>
    </source>
</evidence>
<feature type="compositionally biased region" description="Polar residues" evidence="2">
    <location>
        <begin position="123"/>
        <end position="146"/>
    </location>
</feature>
<feature type="coiled-coil region" evidence="1">
    <location>
        <begin position="8"/>
        <end position="101"/>
    </location>
</feature>
<comment type="caution">
    <text evidence="3">The sequence shown here is derived from an EMBL/GenBank/DDBJ whole genome shotgun (WGS) entry which is preliminary data.</text>
</comment>
<accession>A0A397IH04</accession>
<name>A0A397IH04_9GLOM</name>
<dbReference type="EMBL" id="PQFF01000225">
    <property type="protein sequence ID" value="RHZ72313.1"/>
    <property type="molecule type" value="Genomic_DNA"/>
</dbReference>
<feature type="region of interest" description="Disordered" evidence="2">
    <location>
        <begin position="123"/>
        <end position="160"/>
    </location>
</feature>
<gene>
    <name evidence="3" type="ORF">Glove_243g8</name>
</gene>
<keyword evidence="1" id="KW-0175">Coiled coil</keyword>
<reference evidence="3 4" key="1">
    <citation type="submission" date="2018-08" db="EMBL/GenBank/DDBJ databases">
        <title>Genome and evolution of the arbuscular mycorrhizal fungus Diversispora epigaea (formerly Glomus versiforme) and its bacterial endosymbionts.</title>
        <authorList>
            <person name="Sun X."/>
            <person name="Fei Z."/>
            <person name="Harrison M."/>
        </authorList>
    </citation>
    <scope>NUCLEOTIDE SEQUENCE [LARGE SCALE GENOMIC DNA]</scope>
    <source>
        <strain evidence="3 4">IT104</strain>
    </source>
</reference>
<evidence type="ECO:0000256" key="2">
    <source>
        <dbReference type="SAM" id="MobiDB-lite"/>
    </source>
</evidence>
<protein>
    <submittedName>
        <fullName evidence="3">Uncharacterized protein</fullName>
    </submittedName>
</protein>
<dbReference type="STRING" id="1348612.A0A397IH04"/>
<dbReference type="OrthoDB" id="2436976at2759"/>
<dbReference type="Proteomes" id="UP000266861">
    <property type="component" value="Unassembled WGS sequence"/>
</dbReference>
<keyword evidence="4" id="KW-1185">Reference proteome</keyword>
<sequence length="507" mass="57402">MSNDQLTINTLRELNSRFASEITELRKENAEIPEFRKKFSEVEAENIKLKAENIKLKQALEERESRFVKLEQNDKDTAVENAELKARVAKLEQKQSQTNEKNNFIVKSDDDAKGIDQSSVNTISTKMKNSNDTPASNISDNTSNSDVAPERIENSSNITSDSYIFQEKDSRPSTSLIPIENGNTSEEKAIDEFLDSKHRETVSKEIIQSIKEKKLRDQEKIITSQGSLSVKGGQELIQELFTSELSLQESKTIPRKSNFDEASQHLAQLCDKAFDAEDGANKANQEEILCWSIYRKDFRLSIIRKKRSQELDLHLPEISRDALCKKTQRAEKIYILFKKIGHDKIKYIKSYSANSISKLTNDQIQEIINYSCQNVNTDNAGHQISSENTEISETEIETSNITTPSIPFEDVITSESLPETETKVSISMKSHVSDSFKAEPYASNEGDDYYGINSESLCPICKLNHEDREGVEGNYKAGSYYIKCEASEIDMIQYIDRASSADAEIIV</sequence>
<proteinExistence type="predicted"/>
<evidence type="ECO:0000256" key="1">
    <source>
        <dbReference type="SAM" id="Coils"/>
    </source>
</evidence>
<dbReference type="AlphaFoldDB" id="A0A397IH04"/>